<accession>A0ABW4D555</accession>
<organism evidence="1 2">
    <name type="scientific">Levilactobacillus lanxiensis</name>
    <dbReference type="NCBI Taxonomy" id="2799568"/>
    <lineage>
        <taxon>Bacteria</taxon>
        <taxon>Bacillati</taxon>
        <taxon>Bacillota</taxon>
        <taxon>Bacilli</taxon>
        <taxon>Lactobacillales</taxon>
        <taxon>Lactobacillaceae</taxon>
        <taxon>Levilactobacillus</taxon>
    </lineage>
</organism>
<gene>
    <name evidence="1" type="ORF">ACFQ44_13580</name>
</gene>
<name>A0ABW4D555_9LACO</name>
<sequence>MDRKFNDVKVDISGLTLDAKSPKIMSAKESKKILAASANYIFGQREVRDALKELSSK</sequence>
<protein>
    <submittedName>
        <fullName evidence="1">Uncharacterized protein</fullName>
    </submittedName>
</protein>
<dbReference type="EMBL" id="JBHTOD010000017">
    <property type="protein sequence ID" value="MFD1456686.1"/>
    <property type="molecule type" value="Genomic_DNA"/>
</dbReference>
<comment type="caution">
    <text evidence="1">The sequence shown here is derived from an EMBL/GenBank/DDBJ whole genome shotgun (WGS) entry which is preliminary data.</text>
</comment>
<dbReference type="Proteomes" id="UP001597189">
    <property type="component" value="Unassembled WGS sequence"/>
</dbReference>
<proteinExistence type="predicted"/>
<evidence type="ECO:0000313" key="2">
    <source>
        <dbReference type="Proteomes" id="UP001597189"/>
    </source>
</evidence>
<keyword evidence="2" id="KW-1185">Reference proteome</keyword>
<reference evidence="2" key="1">
    <citation type="journal article" date="2019" name="Int. J. Syst. Evol. Microbiol.">
        <title>The Global Catalogue of Microorganisms (GCM) 10K type strain sequencing project: providing services to taxonomists for standard genome sequencing and annotation.</title>
        <authorList>
            <consortium name="The Broad Institute Genomics Platform"/>
            <consortium name="The Broad Institute Genome Sequencing Center for Infectious Disease"/>
            <person name="Wu L."/>
            <person name="Ma J."/>
        </authorList>
    </citation>
    <scope>NUCLEOTIDE SEQUENCE [LARGE SCALE GENOMIC DNA]</scope>
    <source>
        <strain evidence="2">CCM 8979</strain>
    </source>
</reference>
<evidence type="ECO:0000313" key="1">
    <source>
        <dbReference type="EMBL" id="MFD1456686.1"/>
    </source>
</evidence>
<dbReference type="RefSeq" id="WP_203647139.1">
    <property type="nucleotide sequence ID" value="NZ_BOLN01000017.1"/>
</dbReference>